<accession>A0A8J2YQY8</accession>
<dbReference type="PANTHER" id="PTHR12110:SF53">
    <property type="entry name" value="BLR5974 PROTEIN"/>
    <property type="match status" value="1"/>
</dbReference>
<dbReference type="Gene3D" id="3.20.20.150">
    <property type="entry name" value="Divalent-metal-dependent TIM barrel enzymes"/>
    <property type="match status" value="1"/>
</dbReference>
<dbReference type="Proteomes" id="UP000646365">
    <property type="component" value="Unassembled WGS sequence"/>
</dbReference>
<dbReference type="InterPro" id="IPR013022">
    <property type="entry name" value="Xyl_isomerase-like_TIM-brl"/>
</dbReference>
<organism evidence="2 3">
    <name type="scientific">Aliidongia dinghuensis</name>
    <dbReference type="NCBI Taxonomy" id="1867774"/>
    <lineage>
        <taxon>Bacteria</taxon>
        <taxon>Pseudomonadati</taxon>
        <taxon>Pseudomonadota</taxon>
        <taxon>Alphaproteobacteria</taxon>
        <taxon>Rhodospirillales</taxon>
        <taxon>Dongiaceae</taxon>
        <taxon>Aliidongia</taxon>
    </lineage>
</organism>
<dbReference type="InterPro" id="IPR036237">
    <property type="entry name" value="Xyl_isomerase-like_sf"/>
</dbReference>
<name>A0A8J2YQY8_9PROT</name>
<dbReference type="AlphaFoldDB" id="A0A8J2YQY8"/>
<dbReference type="RefSeq" id="WP_189042619.1">
    <property type="nucleotide sequence ID" value="NZ_BMJQ01000002.1"/>
</dbReference>
<feature type="domain" description="Xylose isomerase-like TIM barrel" evidence="1">
    <location>
        <begin position="25"/>
        <end position="266"/>
    </location>
</feature>
<comment type="caution">
    <text evidence="2">The sequence shown here is derived from an EMBL/GenBank/DDBJ whole genome shotgun (WGS) entry which is preliminary data.</text>
</comment>
<dbReference type="Pfam" id="PF01261">
    <property type="entry name" value="AP_endonuc_2"/>
    <property type="match status" value="1"/>
</dbReference>
<evidence type="ECO:0000313" key="2">
    <source>
        <dbReference type="EMBL" id="GGF04288.1"/>
    </source>
</evidence>
<sequence>MTIAVLGAHTFGFVWQAAPEEAIDRIGAAGFRQVQLMATPPHFDPWVSDAARTRRLRTILERHGLTLLALDLASSDINLASPAKDVVDFAVDAYVRTIDRAAELGARGICVGSGRRHALLARANLQLMEVFRPAFARIHAAAERCRLDVMLENHPQGLLADAATIDRFLHDEGYGSVQVIYDVANAFAIGEDPVAGLDRLWPRLGVIHLSDSPKGQWRHDPIGSGEIDFTAIANLLGQRGYTGAVVLEILSEAPMQGLIDGVAALKAAGLPYAGVIG</sequence>
<reference evidence="2" key="2">
    <citation type="submission" date="2020-09" db="EMBL/GenBank/DDBJ databases">
        <authorList>
            <person name="Sun Q."/>
            <person name="Zhou Y."/>
        </authorList>
    </citation>
    <scope>NUCLEOTIDE SEQUENCE</scope>
    <source>
        <strain evidence="2">CGMCC 1.15725</strain>
    </source>
</reference>
<gene>
    <name evidence="2" type="ORF">GCM10011611_07110</name>
</gene>
<reference evidence="2" key="1">
    <citation type="journal article" date="2014" name="Int. J. Syst. Evol. Microbiol.">
        <title>Complete genome sequence of Corynebacterium casei LMG S-19264T (=DSM 44701T), isolated from a smear-ripened cheese.</title>
        <authorList>
            <consortium name="US DOE Joint Genome Institute (JGI-PGF)"/>
            <person name="Walter F."/>
            <person name="Albersmeier A."/>
            <person name="Kalinowski J."/>
            <person name="Ruckert C."/>
        </authorList>
    </citation>
    <scope>NUCLEOTIDE SEQUENCE</scope>
    <source>
        <strain evidence="2">CGMCC 1.15725</strain>
    </source>
</reference>
<evidence type="ECO:0000313" key="3">
    <source>
        <dbReference type="Proteomes" id="UP000646365"/>
    </source>
</evidence>
<dbReference type="PANTHER" id="PTHR12110">
    <property type="entry name" value="HYDROXYPYRUVATE ISOMERASE"/>
    <property type="match status" value="1"/>
</dbReference>
<keyword evidence="3" id="KW-1185">Reference proteome</keyword>
<dbReference type="InterPro" id="IPR050312">
    <property type="entry name" value="IolE/XylAMocC-like"/>
</dbReference>
<evidence type="ECO:0000259" key="1">
    <source>
        <dbReference type="Pfam" id="PF01261"/>
    </source>
</evidence>
<proteinExistence type="predicted"/>
<protein>
    <recommendedName>
        <fullName evidence="1">Xylose isomerase-like TIM barrel domain-containing protein</fullName>
    </recommendedName>
</protein>
<dbReference type="SUPFAM" id="SSF51658">
    <property type="entry name" value="Xylose isomerase-like"/>
    <property type="match status" value="1"/>
</dbReference>
<dbReference type="EMBL" id="BMJQ01000002">
    <property type="protein sequence ID" value="GGF04288.1"/>
    <property type="molecule type" value="Genomic_DNA"/>
</dbReference>